<proteinExistence type="predicted"/>
<organism evidence="2">
    <name type="scientific">Chromera velia CCMP2878</name>
    <dbReference type="NCBI Taxonomy" id="1169474"/>
    <lineage>
        <taxon>Eukaryota</taxon>
        <taxon>Sar</taxon>
        <taxon>Alveolata</taxon>
        <taxon>Colpodellida</taxon>
        <taxon>Chromeraceae</taxon>
        <taxon>Chromera</taxon>
    </lineage>
</organism>
<evidence type="ECO:0000313" key="2">
    <source>
        <dbReference type="EMBL" id="CEM28405.1"/>
    </source>
</evidence>
<dbReference type="InterPro" id="IPR021365">
    <property type="entry name" value="DUF2891"/>
</dbReference>
<name>A0A0G4GGB7_9ALVE</name>
<feature type="compositionally biased region" description="Basic and acidic residues" evidence="1">
    <location>
        <begin position="368"/>
        <end position="381"/>
    </location>
</feature>
<dbReference type="EMBL" id="CDMZ01001170">
    <property type="protein sequence ID" value="CEM28405.1"/>
    <property type="molecule type" value="Genomic_DNA"/>
</dbReference>
<protein>
    <submittedName>
        <fullName evidence="2">Uncharacterized protein</fullName>
    </submittedName>
</protein>
<evidence type="ECO:0000256" key="1">
    <source>
        <dbReference type="SAM" id="MobiDB-lite"/>
    </source>
</evidence>
<dbReference type="Pfam" id="PF11199">
    <property type="entry name" value="DUF2891"/>
    <property type="match status" value="2"/>
</dbReference>
<dbReference type="AlphaFoldDB" id="A0A0G4GGB7"/>
<dbReference type="VEuPathDB" id="CryptoDB:Cvel_4648"/>
<accession>A0A0G4GGB7</accession>
<feature type="region of interest" description="Disordered" evidence="1">
    <location>
        <begin position="365"/>
        <end position="402"/>
    </location>
</feature>
<gene>
    <name evidence="2" type="ORF">Cvel_4648</name>
</gene>
<sequence>MTETGDDLLAEHAERIAVCAFAGIQRAFPNYEEKPLEKFKVFFGCYDWHSSVHSHFLLFRLLDLGLLSETLALQLRGHFKQTLTKENLSVEAETIPAYEVPYGCAWVLKLFAQLRRRVVPRAPSAEALDAAAVEKAAAAGDNEKKRFWELCADVVSNGEALESRALALMVQWAQNLRAPDRTGLHDNTAFGLFMCQEYLKVWERVGGEVKIDLGRGEIDGSFVNEAARRLFRSELLDQSSVCPGACDFLPPALMETALMARVLDISEFQEWFCRIGGGSESNSKQSHGDRTSTPCEWLCWVPVWGDPEDPGGSHLIGLNFSRAWLLLVLANHQHACAALGGSSSWGTGDTPGQAAVLGLDSGVQKGTEQMEKGKSKERETEVESTVQLTEMGGGGESRGKTLRGEHVGERGVRLDFENSPVMEQCRRTGLEHVRASLPLTACGGWMGDHWTGTFALLALEELSCIYAKGKQLIE</sequence>
<reference evidence="2" key="1">
    <citation type="submission" date="2014-11" db="EMBL/GenBank/DDBJ databases">
        <authorList>
            <person name="Otto D Thomas"/>
            <person name="Naeem Raeece"/>
        </authorList>
    </citation>
    <scope>NUCLEOTIDE SEQUENCE</scope>
</reference>